<proteinExistence type="predicted"/>
<dbReference type="Pfam" id="PF13376">
    <property type="entry name" value="OmdA"/>
    <property type="match status" value="1"/>
</dbReference>
<dbReference type="InterPro" id="IPR014922">
    <property type="entry name" value="YdhG-like"/>
</dbReference>
<dbReference type="RefSeq" id="WP_189581897.1">
    <property type="nucleotide sequence ID" value="NZ_BMYF01000012.1"/>
</dbReference>
<keyword evidence="3" id="KW-1185">Reference proteome</keyword>
<sequence length="213" mass="24489">MDQPTIINPEVDTYLIQGCMRCPYGATERCKVIPWRAVLEELRQLLLESGLVEEVKWGVPCYTRNGKNVVIVAAFKSYAALSFFKGSLLEDKHQVLEKAGQAGRSWKFTEVEEVWEQKELIKDYIQEAIGIEDSGEKIVFEKVPEPIPEELLDAFAEDETLERAFFKLTLGRQRAYIIHFSQAKQSQTRKSRITKLADQIKLGIGLHDHYKKQ</sequence>
<organism evidence="2 3">
    <name type="scientific">Mongoliitalea lutea</name>
    <dbReference type="NCBI Taxonomy" id="849756"/>
    <lineage>
        <taxon>Bacteria</taxon>
        <taxon>Pseudomonadati</taxon>
        <taxon>Bacteroidota</taxon>
        <taxon>Cytophagia</taxon>
        <taxon>Cytophagales</taxon>
        <taxon>Cyclobacteriaceae</taxon>
        <taxon>Mongoliitalea</taxon>
    </lineage>
</organism>
<dbReference type="InterPro" id="IPR016786">
    <property type="entry name" value="YdeI_bac"/>
</dbReference>
<evidence type="ECO:0000259" key="1">
    <source>
        <dbReference type="Pfam" id="PF08818"/>
    </source>
</evidence>
<dbReference type="SUPFAM" id="SSF159888">
    <property type="entry name" value="YdhG-like"/>
    <property type="match status" value="1"/>
</dbReference>
<dbReference type="Proteomes" id="UP000642809">
    <property type="component" value="Unassembled WGS sequence"/>
</dbReference>
<comment type="caution">
    <text evidence="2">The sequence shown here is derived from an EMBL/GenBank/DDBJ whole genome shotgun (WGS) entry which is preliminary data.</text>
</comment>
<evidence type="ECO:0000313" key="3">
    <source>
        <dbReference type="Proteomes" id="UP000642809"/>
    </source>
</evidence>
<name>A0A8J3CYN4_9BACT</name>
<dbReference type="AlphaFoldDB" id="A0A8J3CYN4"/>
<accession>A0A8J3CYN4</accession>
<dbReference type="EMBL" id="BMYF01000012">
    <property type="protein sequence ID" value="GHB39679.1"/>
    <property type="molecule type" value="Genomic_DNA"/>
</dbReference>
<evidence type="ECO:0000313" key="2">
    <source>
        <dbReference type="EMBL" id="GHB39679.1"/>
    </source>
</evidence>
<reference evidence="2" key="1">
    <citation type="journal article" date="2014" name="Int. J. Syst. Evol. Microbiol.">
        <title>Complete genome sequence of Corynebacterium casei LMG S-19264T (=DSM 44701T), isolated from a smear-ripened cheese.</title>
        <authorList>
            <consortium name="US DOE Joint Genome Institute (JGI-PGF)"/>
            <person name="Walter F."/>
            <person name="Albersmeier A."/>
            <person name="Kalinowski J."/>
            <person name="Ruckert C."/>
        </authorList>
    </citation>
    <scope>NUCLEOTIDE SEQUENCE</scope>
    <source>
        <strain evidence="2">KCTC 23224</strain>
    </source>
</reference>
<dbReference type="Gene3D" id="3.90.1150.200">
    <property type="match status" value="1"/>
</dbReference>
<dbReference type="PIRSF" id="PIRSF021308">
    <property type="entry name" value="UCP021308"/>
    <property type="match status" value="1"/>
</dbReference>
<feature type="domain" description="YdhG-like" evidence="1">
    <location>
        <begin position="35"/>
        <end position="129"/>
    </location>
</feature>
<dbReference type="Pfam" id="PF08818">
    <property type="entry name" value="DUF1801"/>
    <property type="match status" value="1"/>
</dbReference>
<protein>
    <recommendedName>
        <fullName evidence="1">YdhG-like domain-containing protein</fullName>
    </recommendedName>
</protein>
<gene>
    <name evidence="2" type="ORF">GCM10008106_20990</name>
</gene>
<reference evidence="2" key="2">
    <citation type="submission" date="2020-09" db="EMBL/GenBank/DDBJ databases">
        <authorList>
            <person name="Sun Q."/>
            <person name="Kim S."/>
        </authorList>
    </citation>
    <scope>NUCLEOTIDE SEQUENCE</scope>
    <source>
        <strain evidence="2">KCTC 23224</strain>
    </source>
</reference>